<sequence>MAAGSVSALAAAVGAAALVYVGWRRWSRTHRAWLEEHVSRISQLEEQLRLQAKDFEAVISSLKSGEKDANAAPPPPLYRVVLTGGPCGGKTTALSEIKARLESLGFLVMCAPEAATLLFSNGAPFPHDENSGFAFQKNLLRLQIAIEEAFVDLASSSGRKAMILCDRGLMDGKAYMSDSQWELLLEELKLTPVMMRDHRYDAILHLVTAADGAESFYTLTNNAVRKESHEEAREMDKRTLDCWTGHEHLYIVDNSTGFDEKIRRAMERIFKLIGVPAPLAVNRKFLLERMPTAEELRKHVKTLEIFEVEQTYLAHVNENERCRIRRRQQGSNVSFQHQLWVTETKDDGTESTAMIERHLSAREYFILLKQADPLRCAVSKTLTCFTWGNFYWELNSFKGAQHVAILEVEAESRHSALAFPPMVKVIREVTEEVAYDSYLIAAHLGKEFQPLKQSPHQMQNAVRDEVIQSRMQSVLDNIEAEAARSRADAPGISRSFTTGNL</sequence>
<evidence type="ECO:0000259" key="1">
    <source>
        <dbReference type="Pfam" id="PF13521"/>
    </source>
</evidence>
<evidence type="ECO:0000313" key="3">
    <source>
        <dbReference type="Proteomes" id="UP001515480"/>
    </source>
</evidence>
<dbReference type="AlphaFoldDB" id="A0AB34IZD2"/>
<dbReference type="PANTHER" id="PTHR34932">
    <property type="entry name" value="TRPL TRANSLOCATION DEFECT PROTEIN 14"/>
    <property type="match status" value="1"/>
</dbReference>
<proteinExistence type="predicted"/>
<dbReference type="EMBL" id="JBGBPQ010000016">
    <property type="protein sequence ID" value="KAL1508542.1"/>
    <property type="molecule type" value="Genomic_DNA"/>
</dbReference>
<protein>
    <recommendedName>
        <fullName evidence="1">NadR/Ttd14 AAA domain-containing protein</fullName>
    </recommendedName>
</protein>
<dbReference type="GO" id="GO:0070300">
    <property type="term" value="F:phosphatidic acid binding"/>
    <property type="evidence" value="ECO:0007669"/>
    <property type="project" value="TreeGrafter"/>
</dbReference>
<dbReference type="Gene3D" id="3.40.50.300">
    <property type="entry name" value="P-loop containing nucleotide triphosphate hydrolases"/>
    <property type="match status" value="1"/>
</dbReference>
<evidence type="ECO:0000313" key="2">
    <source>
        <dbReference type="EMBL" id="KAL1508542.1"/>
    </source>
</evidence>
<feature type="domain" description="NadR/Ttd14 AAA" evidence="1">
    <location>
        <begin position="79"/>
        <end position="261"/>
    </location>
</feature>
<dbReference type="InterPro" id="IPR038727">
    <property type="entry name" value="NadR/Ttd14_AAA_dom"/>
</dbReference>
<dbReference type="GO" id="GO:0035091">
    <property type="term" value="F:phosphatidylinositol binding"/>
    <property type="evidence" value="ECO:0007669"/>
    <property type="project" value="TreeGrafter"/>
</dbReference>
<dbReference type="InterPro" id="IPR033469">
    <property type="entry name" value="CYTH-like_dom_sf"/>
</dbReference>
<dbReference type="GO" id="GO:0005525">
    <property type="term" value="F:GTP binding"/>
    <property type="evidence" value="ECO:0007669"/>
    <property type="project" value="TreeGrafter"/>
</dbReference>
<dbReference type="SUPFAM" id="SSF55154">
    <property type="entry name" value="CYTH-like phosphatases"/>
    <property type="match status" value="1"/>
</dbReference>
<keyword evidence="3" id="KW-1185">Reference proteome</keyword>
<organism evidence="2 3">
    <name type="scientific">Prymnesium parvum</name>
    <name type="common">Toxic golden alga</name>
    <dbReference type="NCBI Taxonomy" id="97485"/>
    <lineage>
        <taxon>Eukaryota</taxon>
        <taxon>Haptista</taxon>
        <taxon>Haptophyta</taxon>
        <taxon>Prymnesiophyceae</taxon>
        <taxon>Prymnesiales</taxon>
        <taxon>Prymnesiaceae</taxon>
        <taxon>Prymnesium</taxon>
    </lineage>
</organism>
<dbReference type="Proteomes" id="UP001515480">
    <property type="component" value="Unassembled WGS sequence"/>
</dbReference>
<gene>
    <name evidence="2" type="ORF">AB1Y20_004641</name>
</gene>
<dbReference type="Gene3D" id="2.40.320.10">
    <property type="entry name" value="Hypothetical Protein Pfu-838710-001"/>
    <property type="match status" value="1"/>
</dbReference>
<name>A0AB34IZD2_PRYPA</name>
<dbReference type="PANTHER" id="PTHR34932:SF1">
    <property type="entry name" value="TRPL TRANSLOCATION DEFECT PROTEIN 14"/>
    <property type="match status" value="1"/>
</dbReference>
<dbReference type="InterPro" id="IPR027417">
    <property type="entry name" value="P-loop_NTPase"/>
</dbReference>
<comment type="caution">
    <text evidence="2">The sequence shown here is derived from an EMBL/GenBank/DDBJ whole genome shotgun (WGS) entry which is preliminary data.</text>
</comment>
<accession>A0AB34IZD2</accession>
<dbReference type="Pfam" id="PF13521">
    <property type="entry name" value="AAA_28"/>
    <property type="match status" value="1"/>
</dbReference>
<reference evidence="2 3" key="1">
    <citation type="journal article" date="2024" name="Science">
        <title>Giant polyketide synthase enzymes in the biosynthesis of giant marine polyether toxins.</title>
        <authorList>
            <person name="Fallon T.R."/>
            <person name="Shende V.V."/>
            <person name="Wierzbicki I.H."/>
            <person name="Pendleton A.L."/>
            <person name="Watervoot N.F."/>
            <person name="Auber R.P."/>
            <person name="Gonzalez D.J."/>
            <person name="Wisecaver J.H."/>
            <person name="Moore B.S."/>
        </authorList>
    </citation>
    <scope>NUCLEOTIDE SEQUENCE [LARGE SCALE GENOMIC DNA]</scope>
    <source>
        <strain evidence="2 3">12B1</strain>
    </source>
</reference>
<dbReference type="InterPro" id="IPR053227">
    <property type="entry name" value="TRPL-trafficking_regulator"/>
</dbReference>
<dbReference type="SUPFAM" id="SSF52540">
    <property type="entry name" value="P-loop containing nucleoside triphosphate hydrolases"/>
    <property type="match status" value="1"/>
</dbReference>